<name>A0A1G9QUG3_9BACI</name>
<evidence type="ECO:0000313" key="1">
    <source>
        <dbReference type="EMBL" id="SDM14652.1"/>
    </source>
</evidence>
<accession>A0A1G9QUG3</accession>
<gene>
    <name evidence="1" type="ORF">SAMN05216244_1671</name>
</gene>
<dbReference type="Proteomes" id="UP000182347">
    <property type="component" value="Unassembled WGS sequence"/>
</dbReference>
<dbReference type="OrthoDB" id="2413964at2"/>
<dbReference type="InterPro" id="IPR057006">
    <property type="entry name" value="Phage_TAC_19"/>
</dbReference>
<dbReference type="Pfam" id="PF23857">
    <property type="entry name" value="Phage_TAC_19"/>
    <property type="match status" value="1"/>
</dbReference>
<sequence length="120" mass="13749">MANLKRHMIELVTNVTEEGEVETKKFLTPPFIKSSVVYEAIDINAKIESDEKRDAKGEKELYDEIMDFVANRVYGGQFTKEELFNGIHAPDLNQVLIDQIIFVARGVQNDATKKYLAKKR</sequence>
<proteinExistence type="predicted"/>
<reference evidence="2" key="1">
    <citation type="submission" date="2016-10" db="EMBL/GenBank/DDBJ databases">
        <authorList>
            <person name="Varghese N."/>
            <person name="Submissions S."/>
        </authorList>
    </citation>
    <scope>NUCLEOTIDE SEQUENCE [LARGE SCALE GENOMIC DNA]</scope>
    <source>
        <strain evidence="2">CGMCC 1.6199</strain>
    </source>
</reference>
<organism evidence="1 2">
    <name type="scientific">Sediminibacillus halophilus</name>
    <dbReference type="NCBI Taxonomy" id="482461"/>
    <lineage>
        <taxon>Bacteria</taxon>
        <taxon>Bacillati</taxon>
        <taxon>Bacillota</taxon>
        <taxon>Bacilli</taxon>
        <taxon>Bacillales</taxon>
        <taxon>Bacillaceae</taxon>
        <taxon>Sediminibacillus</taxon>
    </lineage>
</organism>
<evidence type="ECO:0000313" key="2">
    <source>
        <dbReference type="Proteomes" id="UP000182347"/>
    </source>
</evidence>
<protein>
    <submittedName>
        <fullName evidence="1">Uncharacterized protein</fullName>
    </submittedName>
</protein>
<keyword evidence="2" id="KW-1185">Reference proteome</keyword>
<dbReference type="NCBIfam" id="NF047360">
    <property type="entry name" value="tail_chap_PVL"/>
    <property type="match status" value="1"/>
</dbReference>
<dbReference type="RefSeq" id="WP_074598401.1">
    <property type="nucleotide sequence ID" value="NZ_FNHF01000002.1"/>
</dbReference>
<dbReference type="AlphaFoldDB" id="A0A1G9QUG3"/>
<dbReference type="EMBL" id="FNHF01000002">
    <property type="protein sequence ID" value="SDM14652.1"/>
    <property type="molecule type" value="Genomic_DNA"/>
</dbReference>
<dbReference type="STRING" id="482461.SAMN05216244_1671"/>